<evidence type="ECO:0000259" key="1">
    <source>
        <dbReference type="Pfam" id="PF09861"/>
    </source>
</evidence>
<dbReference type="PANTHER" id="PTHR33171">
    <property type="entry name" value="LAR_N DOMAIN-CONTAINING PROTEIN"/>
    <property type="match status" value="1"/>
</dbReference>
<protein>
    <submittedName>
        <fullName evidence="3">Nickel-dependent lactate racemase</fullName>
    </submittedName>
</protein>
<keyword evidence="4" id="KW-1185">Reference proteome</keyword>
<feature type="domain" description="Lactate racemase C-terminal" evidence="2">
    <location>
        <begin position="273"/>
        <end position="423"/>
    </location>
</feature>
<comment type="caution">
    <text evidence="3">The sequence shown here is derived from an EMBL/GenBank/DDBJ whole genome shotgun (WGS) entry which is preliminary data.</text>
</comment>
<evidence type="ECO:0000313" key="3">
    <source>
        <dbReference type="EMBL" id="MCU6748181.1"/>
    </source>
</evidence>
<dbReference type="InterPro" id="IPR048520">
    <property type="entry name" value="LarA_C"/>
</dbReference>
<sequence length="448" mass="50515">MVHFEFPYGKGTISTDIEEERVNKVLIPPFHTYYNEKAEEKIIEESLLHPIGTARLQEQVKGKKSVVIISSDHTRPVPSRIIMPLLLKEIRSGNPDIDITILIATGCHRETTRQELEEKFGTDLVEREKIIIHNCDAQDDLKECGRLPSGGRLLLNKFALETDLLIAEGFIEPHFFAGFSGGRKSILPGIAGRETVLYNHNAQFIDDPNAKTGVLKHNPVHEDMIYAAKRAGLAFIINVILDSCRHIIYCVSGDYEKAHMEGVNWLKRASTVKVEKTEVVLAANGGYPLDRDIYQAVKGMTAAEAAVKDRGVIIMLAQSIDGHGGESFYKTFYNKKTLAEIAEDFIRTPREKTVKDQWQSQIFCRILRKASIIYVSDLPDDIIRNMRMIPEKNIQNALCRAEHILRKKDFKINIIPDGVSVIVDNGSTNLQEKNIGKDRDKILSQNTL</sequence>
<dbReference type="Gene3D" id="3.40.50.11440">
    <property type="match status" value="1"/>
</dbReference>
<dbReference type="InterPro" id="IPR043166">
    <property type="entry name" value="LarA-like_C"/>
</dbReference>
<dbReference type="InterPro" id="IPR047926">
    <property type="entry name" value="Ni_dep_LarA"/>
</dbReference>
<dbReference type="Pfam" id="PF21113">
    <property type="entry name" value="LarA_C"/>
    <property type="match status" value="1"/>
</dbReference>
<dbReference type="PANTHER" id="PTHR33171:SF17">
    <property type="entry name" value="LARA-LIKE N-TERMINAL DOMAIN-CONTAINING PROTEIN"/>
    <property type="match status" value="1"/>
</dbReference>
<organism evidence="3 4">
    <name type="scientific">Faecalicatena acetigenes</name>
    <dbReference type="NCBI Taxonomy" id="2981790"/>
    <lineage>
        <taxon>Bacteria</taxon>
        <taxon>Bacillati</taxon>
        <taxon>Bacillota</taxon>
        <taxon>Clostridia</taxon>
        <taxon>Lachnospirales</taxon>
        <taxon>Lachnospiraceae</taxon>
        <taxon>Faecalicatena</taxon>
    </lineage>
</organism>
<name>A0ABT2TEH6_9FIRM</name>
<dbReference type="Gene3D" id="3.90.226.30">
    <property type="match status" value="1"/>
</dbReference>
<dbReference type="InterPro" id="IPR018657">
    <property type="entry name" value="LarA-like_N"/>
</dbReference>
<reference evidence="3 4" key="1">
    <citation type="journal article" date="2021" name="ISME Commun">
        <title>Automated analysis of genomic sequences facilitates high-throughput and comprehensive description of bacteria.</title>
        <authorList>
            <person name="Hitch T.C.A."/>
        </authorList>
    </citation>
    <scope>NUCLEOTIDE SEQUENCE [LARGE SCALE GENOMIC DNA]</scope>
    <source>
        <strain evidence="3 4">H2_18</strain>
    </source>
</reference>
<accession>A0ABT2TEH6</accession>
<feature type="domain" description="LarA-like N-terminal" evidence="1">
    <location>
        <begin position="8"/>
        <end position="213"/>
    </location>
</feature>
<dbReference type="RefSeq" id="WP_059069779.1">
    <property type="nucleotide sequence ID" value="NZ_JAOQJX010000017.1"/>
</dbReference>
<dbReference type="EMBL" id="JAOQJX010000017">
    <property type="protein sequence ID" value="MCU6748181.1"/>
    <property type="molecule type" value="Genomic_DNA"/>
</dbReference>
<dbReference type="Proteomes" id="UP001652394">
    <property type="component" value="Unassembled WGS sequence"/>
</dbReference>
<evidence type="ECO:0000259" key="2">
    <source>
        <dbReference type="Pfam" id="PF21113"/>
    </source>
</evidence>
<gene>
    <name evidence="3" type="primary">larA</name>
    <name evidence="3" type="ORF">OCV51_11040</name>
</gene>
<evidence type="ECO:0000313" key="4">
    <source>
        <dbReference type="Proteomes" id="UP001652394"/>
    </source>
</evidence>
<dbReference type="InterPro" id="IPR048068">
    <property type="entry name" value="LarA-like"/>
</dbReference>
<dbReference type="Pfam" id="PF09861">
    <property type="entry name" value="Lar_N"/>
    <property type="match status" value="1"/>
</dbReference>
<dbReference type="NCBIfam" id="NF033504">
    <property type="entry name" value="Ni_dep_LarA"/>
    <property type="match status" value="1"/>
</dbReference>
<proteinExistence type="predicted"/>